<dbReference type="Proteomes" id="UP000784294">
    <property type="component" value="Unassembled WGS sequence"/>
</dbReference>
<dbReference type="AlphaFoldDB" id="A0A3S5C3T4"/>
<dbReference type="OrthoDB" id="2196114at2759"/>
<proteinExistence type="predicted"/>
<evidence type="ECO:0000313" key="2">
    <source>
        <dbReference type="Proteomes" id="UP000784294"/>
    </source>
</evidence>
<dbReference type="EMBL" id="CAAALY010245762">
    <property type="protein sequence ID" value="VEL33431.1"/>
    <property type="molecule type" value="Genomic_DNA"/>
</dbReference>
<keyword evidence="2" id="KW-1185">Reference proteome</keyword>
<name>A0A3S5C3T4_9PLAT</name>
<protein>
    <submittedName>
        <fullName evidence="1">Uncharacterized protein</fullName>
    </submittedName>
</protein>
<comment type="caution">
    <text evidence="1">The sequence shown here is derived from an EMBL/GenBank/DDBJ whole genome shotgun (WGS) entry which is preliminary data.</text>
</comment>
<organism evidence="1 2">
    <name type="scientific">Protopolystoma xenopodis</name>
    <dbReference type="NCBI Taxonomy" id="117903"/>
    <lineage>
        <taxon>Eukaryota</taxon>
        <taxon>Metazoa</taxon>
        <taxon>Spiralia</taxon>
        <taxon>Lophotrochozoa</taxon>
        <taxon>Platyhelminthes</taxon>
        <taxon>Monogenea</taxon>
        <taxon>Polyopisthocotylea</taxon>
        <taxon>Polystomatidea</taxon>
        <taxon>Polystomatidae</taxon>
        <taxon>Protopolystoma</taxon>
    </lineage>
</organism>
<accession>A0A3S5C3T4</accession>
<reference evidence="1" key="1">
    <citation type="submission" date="2018-11" db="EMBL/GenBank/DDBJ databases">
        <authorList>
            <consortium name="Pathogen Informatics"/>
        </authorList>
    </citation>
    <scope>NUCLEOTIDE SEQUENCE</scope>
</reference>
<evidence type="ECO:0000313" key="1">
    <source>
        <dbReference type="EMBL" id="VEL33431.1"/>
    </source>
</evidence>
<gene>
    <name evidence="1" type="ORF">PXEA_LOCUS26871</name>
</gene>
<sequence length="217" mass="24387">MQPPLHNFQNRQEQQHQLLDTALILHDLQAPFIDDDQATLVENYSNLSDIDSCNLKSVCDRSKSTEHNPTSFAHLTNQYQPLVGSRWCSTWVPGRHQQSFLPDWQPLSSERLRELDGDVLAGPYLLTDFLDPYGQTAHISLTSPELLKCRSRLFAILIKAMPFSSTSLHHSDLVNHVIVHAGSEDEPYECGAAALEKKNKSIGLSAEDNIHHSKVPV</sequence>